<reference evidence="1 2" key="1">
    <citation type="journal article" date="2018" name="Cell">
        <title>The Chara Genome: Secondary Complexity and Implications for Plant Terrestrialization.</title>
        <authorList>
            <person name="Nishiyama T."/>
            <person name="Sakayama H."/>
            <person name="Vries J.D."/>
            <person name="Buschmann H."/>
            <person name="Saint-Marcoux D."/>
            <person name="Ullrich K.K."/>
            <person name="Haas F.B."/>
            <person name="Vanderstraeten L."/>
            <person name="Becker D."/>
            <person name="Lang D."/>
            <person name="Vosolsobe S."/>
            <person name="Rombauts S."/>
            <person name="Wilhelmsson P.K.I."/>
            <person name="Janitza P."/>
            <person name="Kern R."/>
            <person name="Heyl A."/>
            <person name="Rumpler F."/>
            <person name="Villalobos L.I.A.C."/>
            <person name="Clay J.M."/>
            <person name="Skokan R."/>
            <person name="Toyoda A."/>
            <person name="Suzuki Y."/>
            <person name="Kagoshima H."/>
            <person name="Schijlen E."/>
            <person name="Tajeshwar N."/>
            <person name="Catarino B."/>
            <person name="Hetherington A.J."/>
            <person name="Saltykova A."/>
            <person name="Bonnot C."/>
            <person name="Breuninger H."/>
            <person name="Symeonidi A."/>
            <person name="Radhakrishnan G.V."/>
            <person name="Van Nieuwerburgh F."/>
            <person name="Deforce D."/>
            <person name="Chang C."/>
            <person name="Karol K.G."/>
            <person name="Hedrich R."/>
            <person name="Ulvskov P."/>
            <person name="Glockner G."/>
            <person name="Delwiche C.F."/>
            <person name="Petrasek J."/>
            <person name="Van de Peer Y."/>
            <person name="Friml J."/>
            <person name="Beilby M."/>
            <person name="Dolan L."/>
            <person name="Kohara Y."/>
            <person name="Sugano S."/>
            <person name="Fujiyama A."/>
            <person name="Delaux P.-M."/>
            <person name="Quint M."/>
            <person name="TheiBen G."/>
            <person name="Hagemann M."/>
            <person name="Harholt J."/>
            <person name="Dunand C."/>
            <person name="Zachgo S."/>
            <person name="Langdale J."/>
            <person name="Maumus F."/>
            <person name="Straeten D.V.D."/>
            <person name="Gould S.B."/>
            <person name="Rensing S.A."/>
        </authorList>
    </citation>
    <scope>NUCLEOTIDE SEQUENCE [LARGE SCALE GENOMIC DNA]</scope>
    <source>
        <strain evidence="1 2">S276</strain>
    </source>
</reference>
<gene>
    <name evidence="1" type="ORF">CBR_g36527</name>
</gene>
<dbReference type="AlphaFoldDB" id="A0A388LKZ7"/>
<dbReference type="Gramene" id="GBG82998">
    <property type="protein sequence ID" value="GBG82998"/>
    <property type="gene ID" value="CBR_g36527"/>
</dbReference>
<proteinExistence type="predicted"/>
<protein>
    <submittedName>
        <fullName evidence="1">Uncharacterized protein</fullName>
    </submittedName>
</protein>
<dbReference type="EMBL" id="BFEA01000424">
    <property type="protein sequence ID" value="GBG82998.1"/>
    <property type="molecule type" value="Genomic_DNA"/>
</dbReference>
<evidence type="ECO:0000313" key="1">
    <source>
        <dbReference type="EMBL" id="GBG82998.1"/>
    </source>
</evidence>
<dbReference type="Proteomes" id="UP000265515">
    <property type="component" value="Unassembled WGS sequence"/>
</dbReference>
<organism evidence="1 2">
    <name type="scientific">Chara braunii</name>
    <name type="common">Braun's stonewort</name>
    <dbReference type="NCBI Taxonomy" id="69332"/>
    <lineage>
        <taxon>Eukaryota</taxon>
        <taxon>Viridiplantae</taxon>
        <taxon>Streptophyta</taxon>
        <taxon>Charophyceae</taxon>
        <taxon>Charales</taxon>
        <taxon>Characeae</taxon>
        <taxon>Chara</taxon>
    </lineage>
</organism>
<evidence type="ECO:0000313" key="2">
    <source>
        <dbReference type="Proteomes" id="UP000265515"/>
    </source>
</evidence>
<name>A0A388LKZ7_CHABU</name>
<comment type="caution">
    <text evidence="1">The sequence shown here is derived from an EMBL/GenBank/DDBJ whole genome shotgun (WGS) entry which is preliminary data.</text>
</comment>
<keyword evidence="2" id="KW-1185">Reference proteome</keyword>
<accession>A0A388LKZ7</accession>
<sequence length="126" mass="13928">MSVTFVTHGHVGSRVVMVFELGNLRGTRRGHEFEFMSAVTNHQIRHYELDAHGELALRFVMGLGYAEEYLREVIVYVTKVHKDVLNAHVGDGEDTIESMVLVTRGGGGGGGGEVDVVRRGKARDLY</sequence>